<keyword evidence="1" id="KW-0732">Signal</keyword>
<protein>
    <recommendedName>
        <fullName evidence="4">Lipoprotein</fullName>
    </recommendedName>
</protein>
<sequence length="134" mass="14523" precursor="true">MRWFALLLLLTACNTPTPAFYGVDPVRIHLAGSTFDIRVKDRRAEAIRLNMEWAPRLSSVGEKAVLAIEKVSGCEVARLKGDAALVEARLDCGSGPPPPRPPSGELFCEMDLHETGDTGSLYCVPADQTFPQPG</sequence>
<feature type="chain" id="PRO_5024996326" description="Lipoprotein" evidence="1">
    <location>
        <begin position="22"/>
        <end position="134"/>
    </location>
</feature>
<evidence type="ECO:0000313" key="3">
    <source>
        <dbReference type="Proteomes" id="UP000325785"/>
    </source>
</evidence>
<dbReference type="RefSeq" id="WP_074940376.1">
    <property type="nucleotide sequence ID" value="NZ_CP031598.1"/>
</dbReference>
<evidence type="ECO:0008006" key="4">
    <source>
        <dbReference type="Google" id="ProtNLM"/>
    </source>
</evidence>
<dbReference type="OrthoDB" id="7864349at2"/>
<dbReference type="KEGG" id="rid:RIdsm_00436"/>
<gene>
    <name evidence="2" type="ORF">RIdsm_00436</name>
</gene>
<evidence type="ECO:0000256" key="1">
    <source>
        <dbReference type="SAM" id="SignalP"/>
    </source>
</evidence>
<dbReference type="EMBL" id="CP031598">
    <property type="protein sequence ID" value="QEW24655.1"/>
    <property type="molecule type" value="Genomic_DNA"/>
</dbReference>
<dbReference type="AlphaFoldDB" id="A0A5P3A8L5"/>
<organism evidence="2 3">
    <name type="scientific">Roseovarius indicus</name>
    <dbReference type="NCBI Taxonomy" id="540747"/>
    <lineage>
        <taxon>Bacteria</taxon>
        <taxon>Pseudomonadati</taxon>
        <taxon>Pseudomonadota</taxon>
        <taxon>Alphaproteobacteria</taxon>
        <taxon>Rhodobacterales</taxon>
        <taxon>Roseobacteraceae</taxon>
        <taxon>Roseovarius</taxon>
    </lineage>
</organism>
<feature type="signal peptide" evidence="1">
    <location>
        <begin position="1"/>
        <end position="21"/>
    </location>
</feature>
<name>A0A5P3A8L5_9RHOB</name>
<proteinExistence type="predicted"/>
<dbReference type="Proteomes" id="UP000325785">
    <property type="component" value="Chromosome"/>
</dbReference>
<reference evidence="2 3" key="1">
    <citation type="submission" date="2018-08" db="EMBL/GenBank/DDBJ databases">
        <title>Genetic Globetrotter - A new plasmid hitch-hiking vast phylogenetic and geographic distances.</title>
        <authorList>
            <person name="Vollmers J."/>
            <person name="Petersen J."/>
        </authorList>
    </citation>
    <scope>NUCLEOTIDE SEQUENCE [LARGE SCALE GENOMIC DNA]</scope>
    <source>
        <strain evidence="2 3">DSM 26383</strain>
    </source>
</reference>
<evidence type="ECO:0000313" key="2">
    <source>
        <dbReference type="EMBL" id="QEW24655.1"/>
    </source>
</evidence>
<accession>A0A5P3A8L5</accession>